<dbReference type="Pfam" id="PF00249">
    <property type="entry name" value="Myb_DNA-binding"/>
    <property type="match status" value="3"/>
</dbReference>
<evidence type="ECO:0000256" key="2">
    <source>
        <dbReference type="ARBA" id="ARBA00023125"/>
    </source>
</evidence>
<dbReference type="InterPro" id="IPR017930">
    <property type="entry name" value="Myb_dom"/>
</dbReference>
<sequence>MSVSNRARRKWTPEEDALLKEAVQFALDESRPLLWRDLAKAVPGRSNKDCRRRWWNSLAEGTAKGLWSEEEDDLLMRAVQQHGPNWRHVAQDVGTRTPDQCSSHWTQVLDPDINHCDWTAKEDEDLLHEVLTHATNWKTISTIHVPKRTTLSLKNRYSTLRLKFQKKAGQEKSKSKSESRKARSSSSSSSSHQHRGSTPEPNGVGHCPSAILQPHHSRSSGNNNPTSSPYAVSVTGRDVCYSTLPYSVGAMASSTPSVSTARGSASGSDISEVLTPLTMHGSPMVSDTWPDVMMADSKACFDVHDPTVFSASFLNSEYAMSPMLDQQDLLSRSSDFDFLTGFAPQPYADVSMNVDGVWP</sequence>
<dbReference type="GO" id="GO:0000978">
    <property type="term" value="F:RNA polymerase II cis-regulatory region sequence-specific DNA binding"/>
    <property type="evidence" value="ECO:0007669"/>
    <property type="project" value="TreeGrafter"/>
</dbReference>
<dbReference type="STRING" id="1531966.A0A0A1SK62"/>
<dbReference type="PROSITE" id="PS51294">
    <property type="entry name" value="HTH_MYB"/>
    <property type="match status" value="2"/>
</dbReference>
<reference evidence="9 10" key="1">
    <citation type="journal article" date="2015" name="Genome Announc.">
        <title>Draft Genome Sequence and Gene Annotation of the Entomopathogenic Fungus Verticillium hemipterigenum.</title>
        <authorList>
            <person name="Horn F."/>
            <person name="Habel A."/>
            <person name="Scharf D.H."/>
            <person name="Dworschak J."/>
            <person name="Brakhage A.A."/>
            <person name="Guthke R."/>
            <person name="Hertweck C."/>
            <person name="Linde J."/>
        </authorList>
    </citation>
    <scope>NUCLEOTIDE SEQUENCE [LARGE SCALE GENOMIC DNA]</scope>
</reference>
<evidence type="ECO:0000259" key="7">
    <source>
        <dbReference type="PROSITE" id="PS51293"/>
    </source>
</evidence>
<keyword evidence="4" id="KW-0539">Nucleus</keyword>
<dbReference type="PANTHER" id="PTHR46621">
    <property type="entry name" value="SNRNA-ACTIVATING PROTEIN COMPLEX SUBUNIT 4"/>
    <property type="match status" value="1"/>
</dbReference>
<evidence type="ECO:0000313" key="10">
    <source>
        <dbReference type="Proteomes" id="UP000039046"/>
    </source>
</evidence>
<feature type="domain" description="Myb-like" evidence="6">
    <location>
        <begin position="59"/>
        <end position="109"/>
    </location>
</feature>
<accession>A0A0A1SK62</accession>
<feature type="region of interest" description="Disordered" evidence="5">
    <location>
        <begin position="164"/>
        <end position="230"/>
    </location>
</feature>
<dbReference type="InterPro" id="IPR051575">
    <property type="entry name" value="Myb-like_DNA-bd"/>
</dbReference>
<dbReference type="GO" id="GO:0042795">
    <property type="term" value="P:snRNA transcription by RNA polymerase II"/>
    <property type="evidence" value="ECO:0007669"/>
    <property type="project" value="TreeGrafter"/>
</dbReference>
<feature type="compositionally biased region" description="Polar residues" evidence="5">
    <location>
        <begin position="219"/>
        <end position="230"/>
    </location>
</feature>
<dbReference type="OrthoDB" id="2143914at2759"/>
<dbReference type="PROSITE" id="PS50090">
    <property type="entry name" value="MYB_LIKE"/>
    <property type="match status" value="3"/>
</dbReference>
<feature type="compositionally biased region" description="Basic and acidic residues" evidence="5">
    <location>
        <begin position="168"/>
        <end position="181"/>
    </location>
</feature>
<dbReference type="InterPro" id="IPR009057">
    <property type="entry name" value="Homeodomain-like_sf"/>
</dbReference>
<dbReference type="PROSITE" id="PS51293">
    <property type="entry name" value="SANT"/>
    <property type="match status" value="1"/>
</dbReference>
<keyword evidence="2" id="KW-0238">DNA-binding</keyword>
<evidence type="ECO:0000259" key="8">
    <source>
        <dbReference type="PROSITE" id="PS51294"/>
    </source>
</evidence>
<keyword evidence="3" id="KW-0804">Transcription</keyword>
<dbReference type="InterPro" id="IPR001005">
    <property type="entry name" value="SANT/Myb"/>
</dbReference>
<dbReference type="GO" id="GO:0001006">
    <property type="term" value="F:RNA polymerase III type 3 promoter sequence-specific DNA binding"/>
    <property type="evidence" value="ECO:0007669"/>
    <property type="project" value="TreeGrafter"/>
</dbReference>
<evidence type="ECO:0000313" key="9">
    <source>
        <dbReference type="EMBL" id="CEJ80603.1"/>
    </source>
</evidence>
<dbReference type="PANTHER" id="PTHR46621:SF1">
    <property type="entry name" value="SNRNA-ACTIVATING PROTEIN COMPLEX SUBUNIT 4"/>
    <property type="match status" value="1"/>
</dbReference>
<dbReference type="CDD" id="cd00167">
    <property type="entry name" value="SANT"/>
    <property type="match status" value="3"/>
</dbReference>
<feature type="domain" description="Myb-like" evidence="6">
    <location>
        <begin position="3"/>
        <end position="58"/>
    </location>
</feature>
<dbReference type="HOGENOM" id="CLU_839723_0_0_1"/>
<evidence type="ECO:0000256" key="1">
    <source>
        <dbReference type="ARBA" id="ARBA00023015"/>
    </source>
</evidence>
<feature type="domain" description="Myb-like" evidence="6">
    <location>
        <begin position="110"/>
        <end position="161"/>
    </location>
</feature>
<dbReference type="SMART" id="SM00717">
    <property type="entry name" value="SANT"/>
    <property type="match status" value="3"/>
</dbReference>
<evidence type="ECO:0000256" key="5">
    <source>
        <dbReference type="SAM" id="MobiDB-lite"/>
    </source>
</evidence>
<evidence type="ECO:0000256" key="3">
    <source>
        <dbReference type="ARBA" id="ARBA00023163"/>
    </source>
</evidence>
<dbReference type="AlphaFoldDB" id="A0A0A1SK62"/>
<evidence type="ECO:0000259" key="6">
    <source>
        <dbReference type="PROSITE" id="PS50090"/>
    </source>
</evidence>
<evidence type="ECO:0000256" key="4">
    <source>
        <dbReference type="ARBA" id="ARBA00023242"/>
    </source>
</evidence>
<dbReference type="Gene3D" id="1.10.10.60">
    <property type="entry name" value="Homeodomain-like"/>
    <property type="match status" value="3"/>
</dbReference>
<dbReference type="GO" id="GO:0019185">
    <property type="term" value="C:snRNA-activating protein complex"/>
    <property type="evidence" value="ECO:0007669"/>
    <property type="project" value="TreeGrafter"/>
</dbReference>
<name>A0A0A1SK62_9HYPO</name>
<protein>
    <submittedName>
        <fullName evidence="9">Uncharacterized protein</fullName>
    </submittedName>
</protein>
<gene>
    <name evidence="9" type="ORF">VHEMI00777</name>
</gene>
<dbReference type="SUPFAM" id="SSF46689">
    <property type="entry name" value="Homeodomain-like"/>
    <property type="match status" value="3"/>
</dbReference>
<dbReference type="GO" id="GO:0042796">
    <property type="term" value="P:snRNA transcription by RNA polymerase III"/>
    <property type="evidence" value="ECO:0007669"/>
    <property type="project" value="TreeGrafter"/>
</dbReference>
<dbReference type="Proteomes" id="UP000039046">
    <property type="component" value="Unassembled WGS sequence"/>
</dbReference>
<feature type="domain" description="SANT" evidence="7">
    <location>
        <begin position="67"/>
        <end position="101"/>
    </location>
</feature>
<dbReference type="EMBL" id="CDHN01000001">
    <property type="protein sequence ID" value="CEJ80603.1"/>
    <property type="molecule type" value="Genomic_DNA"/>
</dbReference>
<feature type="domain" description="HTH myb-type" evidence="8">
    <location>
        <begin position="59"/>
        <end position="113"/>
    </location>
</feature>
<keyword evidence="1" id="KW-0805">Transcription regulation</keyword>
<keyword evidence="10" id="KW-1185">Reference proteome</keyword>
<feature type="domain" description="HTH myb-type" evidence="8">
    <location>
        <begin position="1"/>
        <end position="54"/>
    </location>
</feature>
<proteinExistence type="predicted"/>
<organism evidence="9 10">
    <name type="scientific">[Torrubiella] hemipterigena</name>
    <dbReference type="NCBI Taxonomy" id="1531966"/>
    <lineage>
        <taxon>Eukaryota</taxon>
        <taxon>Fungi</taxon>
        <taxon>Dikarya</taxon>
        <taxon>Ascomycota</taxon>
        <taxon>Pezizomycotina</taxon>
        <taxon>Sordariomycetes</taxon>
        <taxon>Hypocreomycetidae</taxon>
        <taxon>Hypocreales</taxon>
        <taxon>Clavicipitaceae</taxon>
        <taxon>Clavicipitaceae incertae sedis</taxon>
        <taxon>'Torrubiella' clade</taxon>
    </lineage>
</organism>
<dbReference type="InterPro" id="IPR017884">
    <property type="entry name" value="SANT_dom"/>
</dbReference>